<dbReference type="EMBL" id="CAJNOE010000133">
    <property type="protein sequence ID" value="CAF0958989.1"/>
    <property type="molecule type" value="Genomic_DNA"/>
</dbReference>
<comment type="caution">
    <text evidence="2">The sequence shown here is derived from an EMBL/GenBank/DDBJ whole genome shotgun (WGS) entry which is preliminary data.</text>
</comment>
<accession>A0A814DVX7</accession>
<dbReference type="AlphaFoldDB" id="A0A814DVX7"/>
<dbReference type="EMBL" id="CAJOBB010000077">
    <property type="protein sequence ID" value="CAF3549178.1"/>
    <property type="molecule type" value="Genomic_DNA"/>
</dbReference>
<feature type="chain" id="PRO_5036224200" evidence="1">
    <location>
        <begin position="21"/>
        <end position="83"/>
    </location>
</feature>
<reference evidence="2" key="1">
    <citation type="submission" date="2021-02" db="EMBL/GenBank/DDBJ databases">
        <authorList>
            <person name="Nowell W R."/>
        </authorList>
    </citation>
    <scope>NUCLEOTIDE SEQUENCE</scope>
</reference>
<evidence type="ECO:0000313" key="2">
    <source>
        <dbReference type="EMBL" id="CAF0958989.1"/>
    </source>
</evidence>
<gene>
    <name evidence="2" type="ORF">IZO911_LOCUS15434</name>
    <name evidence="3" type="ORF">KXQ929_LOCUS2562</name>
</gene>
<feature type="signal peptide" evidence="1">
    <location>
        <begin position="1"/>
        <end position="20"/>
    </location>
</feature>
<keyword evidence="1" id="KW-0732">Signal</keyword>
<evidence type="ECO:0000313" key="4">
    <source>
        <dbReference type="Proteomes" id="UP000663860"/>
    </source>
</evidence>
<proteinExistence type="predicted"/>
<sequence length="83" mass="9943">MQSVHFFILIAFLTMTFSEAFPYSSRSSYDEETLPIMPNPRHVRREEYDPYGFNSILSRYNKRSKLYDTVKDNNYSPNELNFD</sequence>
<evidence type="ECO:0000256" key="1">
    <source>
        <dbReference type="SAM" id="SignalP"/>
    </source>
</evidence>
<evidence type="ECO:0000313" key="3">
    <source>
        <dbReference type="EMBL" id="CAF3549178.1"/>
    </source>
</evidence>
<dbReference type="Proteomes" id="UP000663868">
    <property type="component" value="Unassembled WGS sequence"/>
</dbReference>
<name>A0A814DVX7_9BILA</name>
<dbReference type="Proteomes" id="UP000663860">
    <property type="component" value="Unassembled WGS sequence"/>
</dbReference>
<organism evidence="2 4">
    <name type="scientific">Adineta steineri</name>
    <dbReference type="NCBI Taxonomy" id="433720"/>
    <lineage>
        <taxon>Eukaryota</taxon>
        <taxon>Metazoa</taxon>
        <taxon>Spiralia</taxon>
        <taxon>Gnathifera</taxon>
        <taxon>Rotifera</taxon>
        <taxon>Eurotatoria</taxon>
        <taxon>Bdelloidea</taxon>
        <taxon>Adinetida</taxon>
        <taxon>Adinetidae</taxon>
        <taxon>Adineta</taxon>
    </lineage>
</organism>
<protein>
    <submittedName>
        <fullName evidence="2">Uncharacterized protein</fullName>
    </submittedName>
</protein>